<comment type="catalytic activity">
    <reaction evidence="10">
        <text>L-threonyl-[protein] + ATP = O-phospho-L-threonyl-[protein] + ADP + H(+)</text>
        <dbReference type="Rhea" id="RHEA:46608"/>
        <dbReference type="Rhea" id="RHEA-COMP:11060"/>
        <dbReference type="Rhea" id="RHEA-COMP:11605"/>
        <dbReference type="ChEBI" id="CHEBI:15378"/>
        <dbReference type="ChEBI" id="CHEBI:30013"/>
        <dbReference type="ChEBI" id="CHEBI:30616"/>
        <dbReference type="ChEBI" id="CHEBI:61977"/>
        <dbReference type="ChEBI" id="CHEBI:456216"/>
        <dbReference type="EC" id="2.7.11.1"/>
    </reaction>
</comment>
<gene>
    <name evidence="14" type="ORF">ACJ73_08347</name>
</gene>
<dbReference type="InterPro" id="IPR040976">
    <property type="entry name" value="Pkinase_fungal"/>
</dbReference>
<dbReference type="EC" id="2.7.11.1" evidence="4"/>
<evidence type="ECO:0000256" key="3">
    <source>
        <dbReference type="ARBA" id="ARBA00011534"/>
    </source>
</evidence>
<dbReference type="GO" id="GO:0000781">
    <property type="term" value="C:chromosome, telomeric region"/>
    <property type="evidence" value="ECO:0007669"/>
    <property type="project" value="UniProtKB-SubCell"/>
</dbReference>
<evidence type="ECO:0000313" key="15">
    <source>
        <dbReference type="Proteomes" id="UP000242791"/>
    </source>
</evidence>
<dbReference type="Gene3D" id="1.10.510.10">
    <property type="entry name" value="Transferase(Phosphotransferase) domain 1"/>
    <property type="match status" value="1"/>
</dbReference>
<comment type="subcellular location">
    <subcellularLocation>
        <location evidence="2">Chromosome</location>
        <location evidence="2">Telomere</location>
    </subcellularLocation>
</comment>
<accession>A0A1J9QYC3</accession>
<evidence type="ECO:0000256" key="4">
    <source>
        <dbReference type="ARBA" id="ARBA00012513"/>
    </source>
</evidence>
<evidence type="ECO:0000256" key="9">
    <source>
        <dbReference type="ARBA" id="ARBA00033194"/>
    </source>
</evidence>
<dbReference type="PANTHER" id="PTHR38248:SF2">
    <property type="entry name" value="FUNK1 11"/>
    <property type="match status" value="1"/>
</dbReference>
<keyword evidence="15" id="KW-1185">Reference proteome</keyword>
<name>A0A1J9QYC3_9EURO</name>
<comment type="subunit">
    <text evidence="3">Component of the EKC/KEOPS complex composed of at least BUD32, CGI121, GON7, KAE1 and PCC1; the whole complex dimerizes.</text>
</comment>
<dbReference type="STRING" id="1658174.A0A1J9QYC3"/>
<proteinExistence type="predicted"/>
<dbReference type="VEuPathDB" id="FungiDB:ACJ73_08347"/>
<evidence type="ECO:0000256" key="7">
    <source>
        <dbReference type="ARBA" id="ARBA00022895"/>
    </source>
</evidence>
<feature type="region of interest" description="Disordered" evidence="12">
    <location>
        <begin position="492"/>
        <end position="533"/>
    </location>
</feature>
<feature type="compositionally biased region" description="Polar residues" evidence="12">
    <location>
        <begin position="524"/>
        <end position="533"/>
    </location>
</feature>
<feature type="domain" description="Protein kinase" evidence="13">
    <location>
        <begin position="428"/>
        <end position="785"/>
    </location>
</feature>
<protein>
    <recommendedName>
        <fullName evidence="6">EKC/KEOPS complex subunit BUD32</fullName>
        <ecNumber evidence="4">2.7.11.1</ecNumber>
    </recommendedName>
    <alternativeName>
        <fullName evidence="8 9">Atypical Serine/threonine protein kinase BUD32</fullName>
    </alternativeName>
    <alternativeName>
        <fullName evidence="5">EKC/KEOPS complex subunit bud32</fullName>
    </alternativeName>
</protein>
<evidence type="ECO:0000313" key="14">
    <source>
        <dbReference type="EMBL" id="OJD20317.1"/>
    </source>
</evidence>
<sequence length="785" mass="89598">MASLSEDDHKVIKDHPLDDSLDKLRRSLLDVERSYSVVSSFDGPDDKSELCQKAVSQLLSAFIETDAAFILRSRISSGNVASEIGLLRVRVRKGDFSFTHYRPLVKLVIQKASDYNIWTAVLDLITTLSRTKQLIDATVFEEIRGCTYRDVRGFYKKYFEGKSWTDRARDVYESVKDRRVGGKWVGLRDSPAQKEVHDWLFQVQDDFLSKERRHYYTINLPIELTGGEARRRVDLLVKRKRGNPSDTEHDWRDIEVIGELKASNNRGVKEPLVQLARYARDVFACQPTRRYLHAFTICGLVMTAWVFDRSGCYSPGPFNIHLEPERFIRLIAGYSMMDEEELGLDTFTERDGERRFIRVKQDGTEMKLQLEPQPLTRQRAIICRGTSCFLTKAPDSEDWNHVTKFSWTSDKRKPEADILELANKRGVEGIAKLVGHRSITNIKEMRSDMTFSKPYSRWDTSSAASSFSQPATQSFQSRPPSALSSFSELHGLTIEESTGQRTSRKRKSVDAGTNPKKRSRSNSHRSTPPQNEVTYDVEEAQGASLLAPSNGPYDKRILRCLVIYPAGRPIHKYQSSLELLEALRDAIKALRSLHSKGKILHRDVSENNIIITDPKKTGRAGMLIDLDLAKELGTRRSGARCRTGTMEFMAIEVLLNKDHTYRHDLESFFYVLIWQCARRDWEFVRNPGGRPKPSLLTEWYTGSYEKIATAKGGVVENANRFELILGKEFPPEFDSLKPICRELRQILFPWGGDAVFTGTPKDPEVLYGPILKAFDKGIDDIKEGE</sequence>
<dbReference type="InterPro" id="IPR008266">
    <property type="entry name" value="Tyr_kinase_AS"/>
</dbReference>
<reference evidence="14 15" key="1">
    <citation type="submission" date="2015-08" db="EMBL/GenBank/DDBJ databases">
        <title>Emmonsia species relationships and genome sequence.</title>
        <authorList>
            <person name="Cuomo C.A."/>
            <person name="Schwartz I.S."/>
            <person name="Kenyon C."/>
            <person name="De Hoog G.S."/>
            <person name="Govender N.P."/>
            <person name="Botha A."/>
            <person name="Moreno L."/>
            <person name="De Vries M."/>
            <person name="Munoz J.F."/>
            <person name="Stielow J.B."/>
        </authorList>
    </citation>
    <scope>NUCLEOTIDE SEQUENCE [LARGE SCALE GENOMIC DNA]</scope>
    <source>
        <strain evidence="14 15">EI222</strain>
    </source>
</reference>
<evidence type="ECO:0000259" key="13">
    <source>
        <dbReference type="PROSITE" id="PS50011"/>
    </source>
</evidence>
<evidence type="ECO:0000256" key="12">
    <source>
        <dbReference type="SAM" id="MobiDB-lite"/>
    </source>
</evidence>
<keyword evidence="7" id="KW-0779">Telomere</keyword>
<dbReference type="InterPro" id="IPR000719">
    <property type="entry name" value="Prot_kinase_dom"/>
</dbReference>
<dbReference type="OrthoDB" id="5584477at2759"/>
<comment type="caution">
    <text evidence="14">The sequence shown here is derived from an EMBL/GenBank/DDBJ whole genome shotgun (WGS) entry which is preliminary data.</text>
</comment>
<dbReference type="GO" id="GO:0004674">
    <property type="term" value="F:protein serine/threonine kinase activity"/>
    <property type="evidence" value="ECO:0007669"/>
    <property type="project" value="UniProtKB-EC"/>
</dbReference>
<dbReference type="SUPFAM" id="SSF56112">
    <property type="entry name" value="Protein kinase-like (PK-like)"/>
    <property type="match status" value="1"/>
</dbReference>
<evidence type="ECO:0000256" key="5">
    <source>
        <dbReference type="ARBA" id="ARBA00013948"/>
    </source>
</evidence>
<evidence type="ECO:0000256" key="2">
    <source>
        <dbReference type="ARBA" id="ARBA00004574"/>
    </source>
</evidence>
<comment type="function">
    <text evidence="1">Component of the EKC/KEOPS complex that is required for the formation of a threonylcarbamoyl group on adenosine at position 37 (t(6)A37) in tRNAs that read codons beginning with adenine. The complex is probably involved in the transfer of the threonylcarbamoyl moiety of threonylcarbamoyl-AMP (TC-AMP) to the N6 group of A37. BUD32 has ATPase activity in the context of the EKC/KEOPS complex and likely plays a supporting role to the catalytic subunit KAE1. The EKC/KEOPS complex also promotes both telomere uncapping and telomere elongation. The complex is required for efficient recruitment of transcriptional coactivators.</text>
</comment>
<dbReference type="EMBL" id="LGTZ01001941">
    <property type="protein sequence ID" value="OJD20317.1"/>
    <property type="molecule type" value="Genomic_DNA"/>
</dbReference>
<organism evidence="14 15">
    <name type="scientific">Blastomyces percursus</name>
    <dbReference type="NCBI Taxonomy" id="1658174"/>
    <lineage>
        <taxon>Eukaryota</taxon>
        <taxon>Fungi</taxon>
        <taxon>Dikarya</taxon>
        <taxon>Ascomycota</taxon>
        <taxon>Pezizomycotina</taxon>
        <taxon>Eurotiomycetes</taxon>
        <taxon>Eurotiomycetidae</taxon>
        <taxon>Onygenales</taxon>
        <taxon>Ajellomycetaceae</taxon>
        <taxon>Blastomyces</taxon>
    </lineage>
</organism>
<evidence type="ECO:0000256" key="1">
    <source>
        <dbReference type="ARBA" id="ARBA00003747"/>
    </source>
</evidence>
<evidence type="ECO:0000256" key="10">
    <source>
        <dbReference type="ARBA" id="ARBA00047899"/>
    </source>
</evidence>
<dbReference type="AlphaFoldDB" id="A0A1J9QYC3"/>
<dbReference type="PANTHER" id="PTHR38248">
    <property type="entry name" value="FUNK1 6"/>
    <property type="match status" value="1"/>
</dbReference>
<dbReference type="Pfam" id="PF17667">
    <property type="entry name" value="Pkinase_fungal"/>
    <property type="match status" value="1"/>
</dbReference>
<dbReference type="PROSITE" id="PS00109">
    <property type="entry name" value="PROTEIN_KINASE_TYR"/>
    <property type="match status" value="1"/>
</dbReference>
<dbReference type="InterPro" id="IPR011009">
    <property type="entry name" value="Kinase-like_dom_sf"/>
</dbReference>
<evidence type="ECO:0000256" key="11">
    <source>
        <dbReference type="ARBA" id="ARBA00048679"/>
    </source>
</evidence>
<evidence type="ECO:0000256" key="8">
    <source>
        <dbReference type="ARBA" id="ARBA00030980"/>
    </source>
</evidence>
<dbReference type="PROSITE" id="PS50011">
    <property type="entry name" value="PROTEIN_KINASE_DOM"/>
    <property type="match status" value="1"/>
</dbReference>
<evidence type="ECO:0000256" key="6">
    <source>
        <dbReference type="ARBA" id="ARBA00019973"/>
    </source>
</evidence>
<dbReference type="GO" id="GO:0005524">
    <property type="term" value="F:ATP binding"/>
    <property type="evidence" value="ECO:0007669"/>
    <property type="project" value="InterPro"/>
</dbReference>
<keyword evidence="7" id="KW-0158">Chromosome</keyword>
<comment type="catalytic activity">
    <reaction evidence="11">
        <text>L-seryl-[protein] + ATP = O-phospho-L-seryl-[protein] + ADP + H(+)</text>
        <dbReference type="Rhea" id="RHEA:17989"/>
        <dbReference type="Rhea" id="RHEA-COMP:9863"/>
        <dbReference type="Rhea" id="RHEA-COMP:11604"/>
        <dbReference type="ChEBI" id="CHEBI:15378"/>
        <dbReference type="ChEBI" id="CHEBI:29999"/>
        <dbReference type="ChEBI" id="CHEBI:30616"/>
        <dbReference type="ChEBI" id="CHEBI:83421"/>
        <dbReference type="ChEBI" id="CHEBI:456216"/>
        <dbReference type="EC" id="2.7.11.1"/>
    </reaction>
</comment>
<dbReference type="Proteomes" id="UP000242791">
    <property type="component" value="Unassembled WGS sequence"/>
</dbReference>